<dbReference type="Proteomes" id="UP000193963">
    <property type="component" value="Unassembled WGS sequence"/>
</dbReference>
<evidence type="ECO:0000313" key="1">
    <source>
        <dbReference type="EMBL" id="SLN59172.1"/>
    </source>
</evidence>
<keyword evidence="2" id="KW-1185">Reference proteome</keyword>
<name>A0A1X6ZS07_9RHOB</name>
<evidence type="ECO:0000313" key="2">
    <source>
        <dbReference type="Proteomes" id="UP000193963"/>
    </source>
</evidence>
<organism evidence="1 2">
    <name type="scientific">Pseudooceanicola marinus</name>
    <dbReference type="NCBI Taxonomy" id="396013"/>
    <lineage>
        <taxon>Bacteria</taxon>
        <taxon>Pseudomonadati</taxon>
        <taxon>Pseudomonadota</taxon>
        <taxon>Alphaproteobacteria</taxon>
        <taxon>Rhodobacterales</taxon>
        <taxon>Paracoccaceae</taxon>
        <taxon>Pseudooceanicola</taxon>
    </lineage>
</organism>
<sequence>MGMRMALFKRDYAHSGAKTEPGARALRFFCKRAGCGAG</sequence>
<gene>
    <name evidence="1" type="ORF">PSM7751_02930</name>
</gene>
<protein>
    <submittedName>
        <fullName evidence="1">Uncharacterized protein</fullName>
    </submittedName>
</protein>
<proteinExistence type="predicted"/>
<reference evidence="2" key="1">
    <citation type="submission" date="2017-03" db="EMBL/GenBank/DDBJ databases">
        <authorList>
            <person name="Rodrigo-Torres L."/>
            <person name="Arahal R.D."/>
            <person name="Lucena T."/>
        </authorList>
    </citation>
    <scope>NUCLEOTIDE SEQUENCE [LARGE SCALE GENOMIC DNA]</scope>
    <source>
        <strain evidence="2">CECT 7751</strain>
    </source>
</reference>
<dbReference type="AlphaFoldDB" id="A0A1X6ZS07"/>
<accession>A0A1X6ZS07</accession>
<dbReference type="EMBL" id="FWFN01000006">
    <property type="protein sequence ID" value="SLN59172.1"/>
    <property type="molecule type" value="Genomic_DNA"/>
</dbReference>